<dbReference type="Pfam" id="PF02413">
    <property type="entry name" value="Caudo_TAP"/>
    <property type="match status" value="1"/>
</dbReference>
<dbReference type="InterPro" id="IPR003458">
    <property type="entry name" value="Phage_T4_Gp38_tail_assem"/>
</dbReference>
<sequence length="119" mass="13219">MAIHFVEFSDQDQSSIRTVFASAQDAEIYQCQGEVGDDDPRYMAFVDSMTPSKLELNKAGRDRLLQIATLSIAPLQDAVDLDDATVSETALLKAWKQYRVAVNRIDLTGDIAEWPVQPA</sequence>
<organism evidence="1 2">
    <name type="scientific">Pseudomonas petrae</name>
    <dbReference type="NCBI Taxonomy" id="2912190"/>
    <lineage>
        <taxon>Bacteria</taxon>
        <taxon>Pseudomonadati</taxon>
        <taxon>Pseudomonadota</taxon>
        <taxon>Gammaproteobacteria</taxon>
        <taxon>Pseudomonadales</taxon>
        <taxon>Pseudomonadaceae</taxon>
        <taxon>Pseudomonas</taxon>
    </lineage>
</organism>
<dbReference type="RefSeq" id="WP_237253772.1">
    <property type="nucleotide sequence ID" value="NZ_JAKJXH010000021.1"/>
</dbReference>
<dbReference type="EMBL" id="JAKJXH010000021">
    <property type="protein sequence ID" value="MCF7544353.1"/>
    <property type="molecule type" value="Genomic_DNA"/>
</dbReference>
<evidence type="ECO:0000313" key="2">
    <source>
        <dbReference type="Proteomes" id="UP001162905"/>
    </source>
</evidence>
<evidence type="ECO:0000313" key="1">
    <source>
        <dbReference type="EMBL" id="MCF7544353.1"/>
    </source>
</evidence>
<keyword evidence="2" id="KW-1185">Reference proteome</keyword>
<protein>
    <submittedName>
        <fullName evidence="1">Tail fiber assembly protein</fullName>
    </submittedName>
</protein>
<accession>A0ABS9IB89</accession>
<dbReference type="Proteomes" id="UP001162905">
    <property type="component" value="Unassembled WGS sequence"/>
</dbReference>
<proteinExistence type="predicted"/>
<comment type="caution">
    <text evidence="1">The sequence shown here is derived from an EMBL/GenBank/DDBJ whole genome shotgun (WGS) entry which is preliminary data.</text>
</comment>
<name>A0ABS9IB89_9PSED</name>
<gene>
    <name evidence="1" type="ORF">L4G47_19355</name>
</gene>
<reference evidence="1" key="1">
    <citation type="submission" date="2022-01" db="EMBL/GenBank/DDBJ databases">
        <title>Pseudomonas sp. nov. isolated from Antarctic regolith.</title>
        <authorList>
            <person name="Novakova D."/>
            <person name="Sedlar K."/>
        </authorList>
    </citation>
    <scope>NUCLEOTIDE SEQUENCE</scope>
    <source>
        <strain evidence="1">P2647</strain>
    </source>
</reference>